<dbReference type="PANTHER" id="PTHR45138:SF9">
    <property type="entry name" value="DIGUANYLATE CYCLASE DGCM-RELATED"/>
    <property type="match status" value="1"/>
</dbReference>
<evidence type="ECO:0000256" key="1">
    <source>
        <dbReference type="SAM" id="Phobius"/>
    </source>
</evidence>
<feature type="transmembrane region" description="Helical" evidence="1">
    <location>
        <begin position="99"/>
        <end position="116"/>
    </location>
</feature>
<dbReference type="InterPro" id="IPR031621">
    <property type="entry name" value="HisKA_7TM"/>
</dbReference>
<feature type="transmembrane region" description="Helical" evidence="1">
    <location>
        <begin position="69"/>
        <end position="87"/>
    </location>
</feature>
<dbReference type="STRING" id="531814.SAMN04487944_101550"/>
<dbReference type="SMART" id="SM00267">
    <property type="entry name" value="GGDEF"/>
    <property type="match status" value="1"/>
</dbReference>
<feature type="domain" description="GGDEF" evidence="2">
    <location>
        <begin position="377"/>
        <end position="512"/>
    </location>
</feature>
<keyword evidence="1" id="KW-0472">Membrane</keyword>
<dbReference type="InterPro" id="IPR043128">
    <property type="entry name" value="Rev_trsase/Diguanyl_cyclase"/>
</dbReference>
<organism evidence="3 4">
    <name type="scientific">Gracilibacillus ureilyticus</name>
    <dbReference type="NCBI Taxonomy" id="531814"/>
    <lineage>
        <taxon>Bacteria</taxon>
        <taxon>Bacillati</taxon>
        <taxon>Bacillota</taxon>
        <taxon>Bacilli</taxon>
        <taxon>Bacillales</taxon>
        <taxon>Bacillaceae</taxon>
        <taxon>Gracilibacillus</taxon>
    </lineage>
</organism>
<dbReference type="OrthoDB" id="9759607at2"/>
<dbReference type="InterPro" id="IPR029787">
    <property type="entry name" value="Nucleotide_cyclase"/>
</dbReference>
<sequence>MDWMEPYTYYLSIFGLLLFFVGIILLKKPRTLSRILLSTSLLLISLFIIFTALELLFEHYQLMLWLRNLQQVSLYLCPVILFGYARELYKQNHKITMKYVYILAIPSVLSVLLIFTNQWHGWMRESVGIQEIWNLTEIAVMPTRLGMVLSVYPTFLTFFTVVLLLRNMGDLPVNYRWSHIFSAVAICIPLVFTMLFSFIPYNVPGKMALSFTFMAILLVIVNKRYDLNSIWPVSRHKILESLDEGILLFDYSNRLIEINHSGSRILQQTFQWDASSDQLLGRHVSEIFQQDQEVIMPVVNREDIRFEWKSHTSYFQLNIVPLGNEQNGMLLVVITDLTEMKLIEQKLYQLAHHDELTCISNRRSFIEKFNELVNSNSDFSFLLLDVDYFKQFNDNYGHIVGDQVLQKLALLLDSFFSGQSEQSTVGRIGGEEFAVLIDKGVDDTIRIAKEFQQLLADQPIRVTELEEEVISVSIGIATNSHNDLFTFERAYNEADQALYRAKNGGRDEVEVY</sequence>
<protein>
    <submittedName>
        <fullName evidence="3">Diguanylate cyclase (GGDEF) domain-containing protein</fullName>
    </submittedName>
</protein>
<feature type="transmembrane region" description="Helical" evidence="1">
    <location>
        <begin position="6"/>
        <end position="26"/>
    </location>
</feature>
<dbReference type="Proteomes" id="UP000199687">
    <property type="component" value="Unassembled WGS sequence"/>
</dbReference>
<name>A0A1H9M499_9BACI</name>
<feature type="transmembrane region" description="Helical" evidence="1">
    <location>
        <begin position="145"/>
        <end position="165"/>
    </location>
</feature>
<evidence type="ECO:0000313" key="3">
    <source>
        <dbReference type="EMBL" id="SER18518.1"/>
    </source>
</evidence>
<dbReference type="NCBIfam" id="TIGR00254">
    <property type="entry name" value="GGDEF"/>
    <property type="match status" value="1"/>
</dbReference>
<dbReference type="InterPro" id="IPR035965">
    <property type="entry name" value="PAS-like_dom_sf"/>
</dbReference>
<dbReference type="SUPFAM" id="SSF55785">
    <property type="entry name" value="PYP-like sensor domain (PAS domain)"/>
    <property type="match status" value="1"/>
</dbReference>
<keyword evidence="4" id="KW-1185">Reference proteome</keyword>
<dbReference type="CDD" id="cd01949">
    <property type="entry name" value="GGDEF"/>
    <property type="match status" value="1"/>
</dbReference>
<reference evidence="3 4" key="1">
    <citation type="submission" date="2016-10" db="EMBL/GenBank/DDBJ databases">
        <authorList>
            <person name="de Groot N.N."/>
        </authorList>
    </citation>
    <scope>NUCLEOTIDE SEQUENCE [LARGE SCALE GENOMIC DNA]</scope>
    <source>
        <strain evidence="3 4">CGMCC 1.7727</strain>
    </source>
</reference>
<feature type="transmembrane region" description="Helical" evidence="1">
    <location>
        <begin position="35"/>
        <end position="57"/>
    </location>
</feature>
<dbReference type="SUPFAM" id="SSF55073">
    <property type="entry name" value="Nucleotide cyclase"/>
    <property type="match status" value="1"/>
</dbReference>
<dbReference type="PROSITE" id="PS50887">
    <property type="entry name" value="GGDEF"/>
    <property type="match status" value="1"/>
</dbReference>
<dbReference type="InterPro" id="IPR000160">
    <property type="entry name" value="GGDEF_dom"/>
</dbReference>
<dbReference type="PANTHER" id="PTHR45138">
    <property type="entry name" value="REGULATORY COMPONENTS OF SENSORY TRANSDUCTION SYSTEM"/>
    <property type="match status" value="1"/>
</dbReference>
<keyword evidence="1" id="KW-0812">Transmembrane</keyword>
<evidence type="ECO:0000259" key="2">
    <source>
        <dbReference type="PROSITE" id="PS50887"/>
    </source>
</evidence>
<dbReference type="Gene3D" id="3.30.70.270">
    <property type="match status" value="1"/>
</dbReference>
<proteinExistence type="predicted"/>
<dbReference type="Pfam" id="PF00990">
    <property type="entry name" value="GGDEF"/>
    <property type="match status" value="1"/>
</dbReference>
<dbReference type="AlphaFoldDB" id="A0A1H9M499"/>
<dbReference type="Gene3D" id="3.30.450.20">
    <property type="entry name" value="PAS domain"/>
    <property type="match status" value="1"/>
</dbReference>
<dbReference type="InterPro" id="IPR050469">
    <property type="entry name" value="Diguanylate_Cyclase"/>
</dbReference>
<dbReference type="EMBL" id="FOGL01000001">
    <property type="protein sequence ID" value="SER18518.1"/>
    <property type="molecule type" value="Genomic_DNA"/>
</dbReference>
<feature type="transmembrane region" description="Helical" evidence="1">
    <location>
        <begin position="177"/>
        <end position="201"/>
    </location>
</feature>
<accession>A0A1H9M499</accession>
<gene>
    <name evidence="3" type="ORF">SAMN04487944_101550</name>
</gene>
<evidence type="ECO:0000313" key="4">
    <source>
        <dbReference type="Proteomes" id="UP000199687"/>
    </source>
</evidence>
<dbReference type="GO" id="GO:0052621">
    <property type="term" value="F:diguanylate cyclase activity"/>
    <property type="evidence" value="ECO:0007669"/>
    <property type="project" value="TreeGrafter"/>
</dbReference>
<keyword evidence="1" id="KW-1133">Transmembrane helix</keyword>
<dbReference type="Pfam" id="PF16927">
    <property type="entry name" value="HisKA_7TM"/>
    <property type="match status" value="1"/>
</dbReference>